<reference evidence="1 2" key="1">
    <citation type="submission" date="2019-03" db="EMBL/GenBank/DDBJ databases">
        <title>Single cell metagenomics reveals metabolic interactions within the superorganism composed of flagellate Streblomastix strix and complex community of Bacteroidetes bacteria on its surface.</title>
        <authorList>
            <person name="Treitli S.C."/>
            <person name="Kolisko M."/>
            <person name="Husnik F."/>
            <person name="Keeling P."/>
            <person name="Hampl V."/>
        </authorList>
    </citation>
    <scope>NUCLEOTIDE SEQUENCE [LARGE SCALE GENOMIC DNA]</scope>
    <source>
        <strain evidence="1">ST1C</strain>
    </source>
</reference>
<proteinExistence type="predicted"/>
<organism evidence="1 2">
    <name type="scientific">Streblomastix strix</name>
    <dbReference type="NCBI Taxonomy" id="222440"/>
    <lineage>
        <taxon>Eukaryota</taxon>
        <taxon>Metamonada</taxon>
        <taxon>Preaxostyla</taxon>
        <taxon>Oxymonadida</taxon>
        <taxon>Streblomastigidae</taxon>
        <taxon>Streblomastix</taxon>
    </lineage>
</organism>
<evidence type="ECO:0000313" key="2">
    <source>
        <dbReference type="Proteomes" id="UP000324800"/>
    </source>
</evidence>
<dbReference type="EMBL" id="SNRW01001765">
    <property type="protein sequence ID" value="KAA6395126.1"/>
    <property type="molecule type" value="Genomic_DNA"/>
</dbReference>
<accession>A0A5J4WKI2</accession>
<comment type="caution">
    <text evidence="1">The sequence shown here is derived from an EMBL/GenBank/DDBJ whole genome shotgun (WGS) entry which is preliminary data.</text>
</comment>
<dbReference type="AlphaFoldDB" id="A0A5J4WKI2"/>
<evidence type="ECO:0000313" key="1">
    <source>
        <dbReference type="EMBL" id="KAA6395126.1"/>
    </source>
</evidence>
<gene>
    <name evidence="1" type="ORF">EZS28_009347</name>
</gene>
<protein>
    <submittedName>
        <fullName evidence="1">Uncharacterized protein</fullName>
    </submittedName>
</protein>
<name>A0A5J4WKI2_9EUKA</name>
<dbReference type="Proteomes" id="UP000324800">
    <property type="component" value="Unassembled WGS sequence"/>
</dbReference>
<sequence>MDSFSNIIKHIKLDYVKPELQLEHNFEQEEAQVHHAPRETFPIDGNVRKVVYSMDSLVLCQVGLTRTKPIDTKTTISMESQRNPICEPKIAKR</sequence>